<sequence>MAMGPFRNVSRRRFTALGSALLAGALAWGSLAPVASAADPLKVGFVYVGPVGDFGWSHQHDEGRKALEAAFGDKVKTAYVEDVPEGADAERVINQFAQQGFDLVFTTSFGFMNPTLKVAKRYPNIKFEHATGYKRADNVATYAARFYEGRAIIGTMAGMMTKSNVLGYIASVPIPEVVQGINAFTLAARKVNPKVQVKVVWVNSWYDPGKEREAAEALIAQGADVLSQHTDSPAPVQAAEEKGIYAFGQASDMAKFGPHAQLTSIVDNWGDYYIARVKAAMDGSWKAIDTWDGLKQGMVHMAPYGAAVPDAVKAKADEVKAGIIAGTLHPFTGPIKNQAGELVVKDGETIPDGQLLTMNWFVEGVQGQLPK</sequence>
<feature type="domain" description="ABC transporter substrate-binding protein PnrA-like" evidence="3">
    <location>
        <begin position="42"/>
        <end position="310"/>
    </location>
</feature>
<dbReference type="InterPro" id="IPR006311">
    <property type="entry name" value="TAT_signal"/>
</dbReference>
<keyword evidence="1 2" id="KW-0732">Signal</keyword>
<evidence type="ECO:0000313" key="5">
    <source>
        <dbReference type="Proteomes" id="UP000185678"/>
    </source>
</evidence>
<evidence type="ECO:0000256" key="1">
    <source>
        <dbReference type="ARBA" id="ARBA00022729"/>
    </source>
</evidence>
<keyword evidence="5" id="KW-1185">Reference proteome</keyword>
<dbReference type="InterPro" id="IPR052910">
    <property type="entry name" value="ABC-Purine-Binding"/>
</dbReference>
<dbReference type="Proteomes" id="UP000185678">
    <property type="component" value="Unassembled WGS sequence"/>
</dbReference>
<dbReference type="InterPro" id="IPR003760">
    <property type="entry name" value="PnrA-like"/>
</dbReference>
<dbReference type="CDD" id="cd19963">
    <property type="entry name" value="PBP1_BMP-like"/>
    <property type="match status" value="1"/>
</dbReference>
<dbReference type="Gene3D" id="3.40.50.2300">
    <property type="match status" value="2"/>
</dbReference>
<feature type="chain" id="PRO_5012771836" evidence="2">
    <location>
        <begin position="38"/>
        <end position="371"/>
    </location>
</feature>
<evidence type="ECO:0000313" key="4">
    <source>
        <dbReference type="EMBL" id="SIS40169.1"/>
    </source>
</evidence>
<dbReference type="AlphaFoldDB" id="A0A1N7IST6"/>
<proteinExistence type="predicted"/>
<dbReference type="STRING" id="80876.SAMN05421779_101576"/>
<evidence type="ECO:0000256" key="2">
    <source>
        <dbReference type="SAM" id="SignalP"/>
    </source>
</evidence>
<dbReference type="PROSITE" id="PS51318">
    <property type="entry name" value="TAT"/>
    <property type="match status" value="1"/>
</dbReference>
<accession>A0A1N7IST6</accession>
<gene>
    <name evidence="4" type="ORF">SAMN05421779_101576</name>
</gene>
<dbReference type="Pfam" id="PF02608">
    <property type="entry name" value="Bmp"/>
    <property type="match status" value="1"/>
</dbReference>
<dbReference type="EMBL" id="FTOA01000001">
    <property type="protein sequence ID" value="SIS40169.1"/>
    <property type="molecule type" value="Genomic_DNA"/>
</dbReference>
<feature type="signal peptide" evidence="2">
    <location>
        <begin position="1"/>
        <end position="37"/>
    </location>
</feature>
<dbReference type="PANTHER" id="PTHR43208">
    <property type="entry name" value="ABC TRANSPORTER SUBSTRATE-BINDING PROTEIN"/>
    <property type="match status" value="1"/>
</dbReference>
<evidence type="ECO:0000259" key="3">
    <source>
        <dbReference type="Pfam" id="PF02608"/>
    </source>
</evidence>
<dbReference type="PANTHER" id="PTHR43208:SF1">
    <property type="entry name" value="ABC TRANSPORTER SUBSTRATE-BINDING PROTEIN"/>
    <property type="match status" value="1"/>
</dbReference>
<dbReference type="GO" id="GO:0005886">
    <property type="term" value="C:plasma membrane"/>
    <property type="evidence" value="ECO:0007669"/>
    <property type="project" value="InterPro"/>
</dbReference>
<name>A0A1N7IST6_9PROT</name>
<protein>
    <submittedName>
        <fullName evidence="4">Nucleoside-binding protein</fullName>
    </submittedName>
</protein>
<reference evidence="4 5" key="1">
    <citation type="submission" date="2017-01" db="EMBL/GenBank/DDBJ databases">
        <authorList>
            <person name="Mah S.A."/>
            <person name="Swanson W.J."/>
            <person name="Moy G.W."/>
            <person name="Vacquier V.D."/>
        </authorList>
    </citation>
    <scope>NUCLEOTIDE SEQUENCE [LARGE SCALE GENOMIC DNA]</scope>
    <source>
        <strain evidence="4 5">DSM 11589</strain>
    </source>
</reference>
<organism evidence="4 5">
    <name type="scientific">Insolitispirillum peregrinum</name>
    <dbReference type="NCBI Taxonomy" id="80876"/>
    <lineage>
        <taxon>Bacteria</taxon>
        <taxon>Pseudomonadati</taxon>
        <taxon>Pseudomonadota</taxon>
        <taxon>Alphaproteobacteria</taxon>
        <taxon>Rhodospirillales</taxon>
        <taxon>Novispirillaceae</taxon>
        <taxon>Insolitispirillum</taxon>
    </lineage>
</organism>